<dbReference type="AlphaFoldDB" id="A0A4Q7APR7"/>
<keyword evidence="2" id="KW-1133">Transmembrane helix</keyword>
<gene>
    <name evidence="4" type="ORF">EXE25_18775</name>
</gene>
<name>A0A4Q7APR7_9GAMM</name>
<feature type="compositionally biased region" description="Polar residues" evidence="1">
    <location>
        <begin position="242"/>
        <end position="252"/>
    </location>
</feature>
<reference evidence="4 5" key="1">
    <citation type="submission" date="2019-02" db="EMBL/GenBank/DDBJ databases">
        <title>The Batch Genome Submission of Acinetobacter spp. strains.</title>
        <authorList>
            <person name="Qin J."/>
            <person name="Hu Y."/>
            <person name="Ye H."/>
            <person name="Wei L."/>
            <person name="Feng Y."/>
            <person name="Zong Z."/>
        </authorList>
    </citation>
    <scope>NUCLEOTIDE SEQUENCE [LARGE SCALE GENOMIC DNA]</scope>
    <source>
        <strain evidence="4 5">WCHABo060081</strain>
    </source>
</reference>
<comment type="caution">
    <text evidence="4">The sequence shown here is derived from an EMBL/GenBank/DDBJ whole genome shotgun (WGS) entry which is preliminary data.</text>
</comment>
<keyword evidence="3" id="KW-0732">Signal</keyword>
<accession>A0A4Q7APR7</accession>
<proteinExistence type="predicted"/>
<feature type="region of interest" description="Disordered" evidence="1">
    <location>
        <begin position="231"/>
        <end position="338"/>
    </location>
</feature>
<keyword evidence="2" id="KW-0812">Transmembrane</keyword>
<evidence type="ECO:0000313" key="4">
    <source>
        <dbReference type="EMBL" id="RZG63706.1"/>
    </source>
</evidence>
<feature type="compositionally biased region" description="Basic and acidic residues" evidence="1">
    <location>
        <begin position="259"/>
        <end position="280"/>
    </location>
</feature>
<evidence type="ECO:0000256" key="1">
    <source>
        <dbReference type="SAM" id="MobiDB-lite"/>
    </source>
</evidence>
<feature type="signal peptide" evidence="3">
    <location>
        <begin position="1"/>
        <end position="18"/>
    </location>
</feature>
<evidence type="ECO:0000256" key="3">
    <source>
        <dbReference type="SAM" id="SignalP"/>
    </source>
</evidence>
<dbReference type="EMBL" id="SGSU01000039">
    <property type="protein sequence ID" value="RZG63706.1"/>
    <property type="molecule type" value="Genomic_DNA"/>
</dbReference>
<keyword evidence="2" id="KW-0472">Membrane</keyword>
<dbReference type="Proteomes" id="UP000293483">
    <property type="component" value="Unassembled WGS sequence"/>
</dbReference>
<dbReference type="RefSeq" id="WP_130148882.1">
    <property type="nucleotide sequence ID" value="NZ_SGSU01000039.1"/>
</dbReference>
<feature type="transmembrane region" description="Helical" evidence="2">
    <location>
        <begin position="454"/>
        <end position="481"/>
    </location>
</feature>
<sequence>MKYILLIFISLFSLQTFASDDWWIERQITIEKNQNSHAKKVYGQSARIIRENAPISSGASQTARDLVRRSIAVDVPTVSKVGTPMFKRLMSSAGGKMLGVYAVTQLIEAIGWVMEDGAYVKKIKEEDDDEDCKTKSDCEIEWAFDGKKYPSASSACKAFVVWQNRSDYVMRGIEDFKIYPSYQQASCVYGSTIDNGRAKFQLTGTPNSDYKPKEKPERTVPLTPALLGAAMLGTGYKDPDPNFNNDQVNTGDYTGVAETYEHDPSGVGNERADAMDEKLKNAKPTSDGKSSYIGDPKYDDKSLTDGDTSADRSWDNDAGQADGESKPQTDPDTGEATGGQSIAFKFPIFCEWASSMCKWYDDWKKSDQVYKDHMTKTEDHQTEEKSFWKTVKDWFDWTKEEPEEQQETEQTDIDYQGIFSKKFDAVFSLSKQCPPDLKFSLQTKYLSGTWDFSLNWLCIFFTFIAYPLQLLSHMIGLWVLYETCIRKEIKW</sequence>
<protein>
    <submittedName>
        <fullName evidence="4">Uncharacterized protein</fullName>
    </submittedName>
</protein>
<evidence type="ECO:0000256" key="2">
    <source>
        <dbReference type="SAM" id="Phobius"/>
    </source>
</evidence>
<evidence type="ECO:0000313" key="5">
    <source>
        <dbReference type="Proteomes" id="UP000293483"/>
    </source>
</evidence>
<organism evidence="4 5">
    <name type="scientific">Acinetobacter bouvetii</name>
    <dbReference type="NCBI Taxonomy" id="202951"/>
    <lineage>
        <taxon>Bacteria</taxon>
        <taxon>Pseudomonadati</taxon>
        <taxon>Pseudomonadota</taxon>
        <taxon>Gammaproteobacteria</taxon>
        <taxon>Moraxellales</taxon>
        <taxon>Moraxellaceae</taxon>
        <taxon>Acinetobacter</taxon>
    </lineage>
</organism>
<feature type="compositionally biased region" description="Basic and acidic residues" evidence="1">
    <location>
        <begin position="296"/>
        <end position="315"/>
    </location>
</feature>
<feature type="chain" id="PRO_5020725403" evidence="3">
    <location>
        <begin position="19"/>
        <end position="491"/>
    </location>
</feature>